<proteinExistence type="predicted"/>
<feature type="domain" description="ZFYVE26-like TPR repeats" evidence="1">
    <location>
        <begin position="1449"/>
        <end position="1550"/>
    </location>
</feature>
<dbReference type="InterPro" id="IPR057946">
    <property type="entry name" value="TPR_ZFYVE26"/>
</dbReference>
<keyword evidence="3" id="KW-1185">Reference proteome</keyword>
<dbReference type="Proteomes" id="UP001470230">
    <property type="component" value="Unassembled WGS sequence"/>
</dbReference>
<evidence type="ECO:0000313" key="2">
    <source>
        <dbReference type="EMBL" id="KAK8847808.1"/>
    </source>
</evidence>
<evidence type="ECO:0000259" key="1">
    <source>
        <dbReference type="Pfam" id="PF25569"/>
    </source>
</evidence>
<sequence>MSKIFKISDRLDTYLNSWLYYNFSHEKTEKSFSLLIDKCSEDPKFKSFLTTLLNIFPQTDDYFDYRWILSSKLLQFDKLADDFSIKIALSDFNNLNTEFSQMIKPLLDQPNVPEPMFHPVCFNLLFFRDSNPGLFYTLLPKFQSILKKIGFDTIYKAIGPEALSFIIEPDYEFFKKLEVDPKVIVLFFKYPISYKNSKFSKFLHAKFNLKTPQCKFVDVLMVNQTHFLCFLDKQFPNFLNSNNITQIPPDLAMANDVIPYLITRNYQTIFSNPEKFKPLLQLSWKPSLAAQVLERINNDFDLMSMISFLTSNELTVDDLLTHSITFHCQFSLGTPQLLEYATKKYFLISDSDRQADFDVIRGYTIMRSFLSSFRNPSKQTKQMIQNIKNHLTLMMPKNRHNLCIDLFSLVFIKQNDKFVCHPIVASKLIKMITEFESNNPYFSGAKSIFANKKPKKTGTNNLSVYLQRDTKEIYNLILNHKWEAAEEKTLYLPYYRKFYNKAHCAYILMHKQQMPSNLEKEIEVSTLDIACSELKKEMIKEVIEKNPSSEYSTILGPRMKMDSSSEAVISIQGNQQWEAATKSAVEIDQSPLEQIGRATFISNHLKNITISKGFLKFISDTVLYYESASLYEGDGTLESIFTFDMRKALSGPFNIGDERKSEQLANIFNVDLFSFVIKNLAWFKITENFINKYSSKYPLETTTLSISESLYKLVLSNEKTSQNLKNYVQRLIPPTTPEKGKNNTRLLTLLKNNNMENVDDIIYKVDHKLLYSKIMSEFDHTSFSDSVMYALNICDYVAPDSDIEELEKIRLYYKINKLTNFNLEDKESSEVVIDIYKNDSFELALKYIKICVPSDLRGPPICSLFQQCIDNEDQMLTIIRDFKERFDLISSRFFHVEGVVKLLVKECPKSKINLVKGLSLLPETITLDSNIFDLSTVIESFSRHPECIFMLNQESVTLFNDNDFLQLLDLLLNDNSPVYNKAFSFLFPFFKNKDDLQEWWMIKICKLISEVKVDSVEKELEYIIQFHKRIDPFLQTFKGRSDTMQWIKCANAFVQFQPFCKFNIKYDMNEYQNDKYKFALLCMSIDKMEIANSLNIDISEIFIEQIKIMMILGATKQIQTIFKNKPNLKFDDFDQNHQKKKNNFIYYDNNYKPFQVLTRQPIFDINRVKELSKTLPVPKSANLEPLFVFQQIKITASISASRSLDQQQFMTNNNKERDPFYDFMIKNAVTKPNSLSFLVTYKDYEAAFNYLDTKTGEERNDLFLYKFFVPAICNNTINSFEKYILKEKGEEYSKFIWTNTLQFFERRQCRHVMYNINKKLGNWEAAADDCFRLFDEETSVFHQIELLGHAIYCLTEALNIENIESKEQLEEKKTKTMFQLKLCQFFNDKGMPNKKEYNLMRGESAALALGAVFLINGETQLLNELSDLVPIDPKSVSIKASDTLLEMPIEQIMNCLSMMRTNSPNIVENVQVALLRKLQAKGNRKLILNLIINGWKNPLTQLRMMIEYDYITEAMILAVREKIAEMIPSIGKRASELGINDIVNQCYKILYPIQSDDQQLNEKKEDENQNE</sequence>
<accession>A0ABR2HI07</accession>
<dbReference type="EMBL" id="JAPFFF010000027">
    <property type="protein sequence ID" value="KAK8847808.1"/>
    <property type="molecule type" value="Genomic_DNA"/>
</dbReference>
<protein>
    <recommendedName>
        <fullName evidence="1">ZFYVE26-like TPR repeats domain-containing protein</fullName>
    </recommendedName>
</protein>
<evidence type="ECO:0000313" key="3">
    <source>
        <dbReference type="Proteomes" id="UP001470230"/>
    </source>
</evidence>
<dbReference type="Pfam" id="PF25569">
    <property type="entry name" value="TPR_ZFYVE26"/>
    <property type="match status" value="1"/>
</dbReference>
<reference evidence="2 3" key="1">
    <citation type="submission" date="2024-04" db="EMBL/GenBank/DDBJ databases">
        <title>Tritrichomonas musculus Genome.</title>
        <authorList>
            <person name="Alves-Ferreira E."/>
            <person name="Grigg M."/>
            <person name="Lorenzi H."/>
            <person name="Galac M."/>
        </authorList>
    </citation>
    <scope>NUCLEOTIDE SEQUENCE [LARGE SCALE GENOMIC DNA]</scope>
    <source>
        <strain evidence="2 3">EAF2021</strain>
    </source>
</reference>
<name>A0ABR2HI07_9EUKA</name>
<organism evidence="2 3">
    <name type="scientific">Tritrichomonas musculus</name>
    <dbReference type="NCBI Taxonomy" id="1915356"/>
    <lineage>
        <taxon>Eukaryota</taxon>
        <taxon>Metamonada</taxon>
        <taxon>Parabasalia</taxon>
        <taxon>Tritrichomonadida</taxon>
        <taxon>Tritrichomonadidae</taxon>
        <taxon>Tritrichomonas</taxon>
    </lineage>
</organism>
<gene>
    <name evidence="2" type="ORF">M9Y10_018840</name>
</gene>
<comment type="caution">
    <text evidence="2">The sequence shown here is derived from an EMBL/GenBank/DDBJ whole genome shotgun (WGS) entry which is preliminary data.</text>
</comment>